<dbReference type="EMBL" id="SBIW01000003">
    <property type="protein sequence ID" value="RWY54296.1"/>
    <property type="molecule type" value="Genomic_DNA"/>
</dbReference>
<keyword evidence="3 8" id="KW-1134">Transmembrane beta strand</keyword>
<feature type="domain" description="TonB-dependent receptor-like beta-barrel" evidence="10">
    <location>
        <begin position="240"/>
        <end position="645"/>
    </location>
</feature>
<reference evidence="12 13" key="1">
    <citation type="submission" date="2019-01" db="EMBL/GenBank/DDBJ databases">
        <title>Mucilaginibacter antarcticum sp. nov., isolated from antarctic soil.</title>
        <authorList>
            <person name="Yan Y.-Q."/>
            <person name="Du Z.-J."/>
        </authorList>
    </citation>
    <scope>NUCLEOTIDE SEQUENCE [LARGE SCALE GENOMIC DNA]</scope>
    <source>
        <strain evidence="12 13">F01003</strain>
    </source>
</reference>
<dbReference type="PANTHER" id="PTHR30069:SF50">
    <property type="entry name" value="TONB-DEPENDENT RECEPTOR HI_1217-RELATED"/>
    <property type="match status" value="1"/>
</dbReference>
<evidence type="ECO:0000259" key="10">
    <source>
        <dbReference type="Pfam" id="PF00593"/>
    </source>
</evidence>
<evidence type="ECO:0000256" key="8">
    <source>
        <dbReference type="PROSITE-ProRule" id="PRU01360"/>
    </source>
</evidence>
<comment type="similarity">
    <text evidence="8 9">Belongs to the TonB-dependent receptor family.</text>
</comment>
<keyword evidence="2 8" id="KW-0813">Transport</keyword>
<name>A0A3S3UZC0_9SPHI</name>
<comment type="subcellular location">
    <subcellularLocation>
        <location evidence="1 8">Cell outer membrane</location>
        <topology evidence="1 8">Multi-pass membrane protein</topology>
    </subcellularLocation>
</comment>
<dbReference type="InterPro" id="IPR036942">
    <property type="entry name" value="Beta-barrel_TonB_sf"/>
</dbReference>
<dbReference type="PANTHER" id="PTHR30069">
    <property type="entry name" value="TONB-DEPENDENT OUTER MEMBRANE RECEPTOR"/>
    <property type="match status" value="1"/>
</dbReference>
<keyword evidence="5 9" id="KW-0798">TonB box</keyword>
<evidence type="ECO:0000256" key="6">
    <source>
        <dbReference type="ARBA" id="ARBA00023136"/>
    </source>
</evidence>
<evidence type="ECO:0000313" key="13">
    <source>
        <dbReference type="Proteomes" id="UP000286701"/>
    </source>
</evidence>
<evidence type="ECO:0000256" key="1">
    <source>
        <dbReference type="ARBA" id="ARBA00004571"/>
    </source>
</evidence>
<evidence type="ECO:0000313" key="12">
    <source>
        <dbReference type="EMBL" id="RWY54296.1"/>
    </source>
</evidence>
<dbReference type="Pfam" id="PF00593">
    <property type="entry name" value="TonB_dep_Rec_b-barrel"/>
    <property type="match status" value="1"/>
</dbReference>
<comment type="caution">
    <text evidence="12">The sequence shown here is derived from an EMBL/GenBank/DDBJ whole genome shotgun (WGS) entry which is preliminary data.</text>
</comment>
<dbReference type="AlphaFoldDB" id="A0A3S3UZC0"/>
<protein>
    <submittedName>
        <fullName evidence="12">TonB-dependent receptor</fullName>
    </submittedName>
</protein>
<dbReference type="Gene3D" id="2.40.170.20">
    <property type="entry name" value="TonB-dependent receptor, beta-barrel domain"/>
    <property type="match status" value="1"/>
</dbReference>
<dbReference type="Gene3D" id="2.170.130.10">
    <property type="entry name" value="TonB-dependent receptor, plug domain"/>
    <property type="match status" value="1"/>
</dbReference>
<keyword evidence="4 8" id="KW-0812">Transmembrane</keyword>
<evidence type="ECO:0000256" key="2">
    <source>
        <dbReference type="ARBA" id="ARBA00022448"/>
    </source>
</evidence>
<accession>A0A3S3UZC0</accession>
<keyword evidence="12" id="KW-0675">Receptor</keyword>
<organism evidence="12 13">
    <name type="scientific">Mucilaginibacter gilvus</name>
    <dbReference type="NCBI Taxonomy" id="2305909"/>
    <lineage>
        <taxon>Bacteria</taxon>
        <taxon>Pseudomonadati</taxon>
        <taxon>Bacteroidota</taxon>
        <taxon>Sphingobacteriia</taxon>
        <taxon>Sphingobacteriales</taxon>
        <taxon>Sphingobacteriaceae</taxon>
        <taxon>Mucilaginibacter</taxon>
    </lineage>
</organism>
<proteinExistence type="inferred from homology"/>
<dbReference type="SUPFAM" id="SSF56935">
    <property type="entry name" value="Porins"/>
    <property type="match status" value="1"/>
</dbReference>
<keyword evidence="13" id="KW-1185">Reference proteome</keyword>
<keyword evidence="6 8" id="KW-0472">Membrane</keyword>
<dbReference type="GO" id="GO:0015344">
    <property type="term" value="F:siderophore uptake transmembrane transporter activity"/>
    <property type="evidence" value="ECO:0007669"/>
    <property type="project" value="TreeGrafter"/>
</dbReference>
<evidence type="ECO:0000256" key="4">
    <source>
        <dbReference type="ARBA" id="ARBA00022692"/>
    </source>
</evidence>
<feature type="domain" description="TonB-dependent receptor plug" evidence="11">
    <location>
        <begin position="70"/>
        <end position="179"/>
    </location>
</feature>
<dbReference type="InterPro" id="IPR037066">
    <property type="entry name" value="Plug_dom_sf"/>
</dbReference>
<evidence type="ECO:0000256" key="9">
    <source>
        <dbReference type="RuleBase" id="RU003357"/>
    </source>
</evidence>
<keyword evidence="7 8" id="KW-0998">Cell outer membrane</keyword>
<evidence type="ECO:0000259" key="11">
    <source>
        <dbReference type="Pfam" id="PF07715"/>
    </source>
</evidence>
<gene>
    <name evidence="12" type="ORF">EPL05_09685</name>
</gene>
<dbReference type="GO" id="GO:0009279">
    <property type="term" value="C:cell outer membrane"/>
    <property type="evidence" value="ECO:0007669"/>
    <property type="project" value="UniProtKB-SubCell"/>
</dbReference>
<dbReference type="PROSITE" id="PS52016">
    <property type="entry name" value="TONB_DEPENDENT_REC_3"/>
    <property type="match status" value="1"/>
</dbReference>
<evidence type="ECO:0000256" key="3">
    <source>
        <dbReference type="ARBA" id="ARBA00022452"/>
    </source>
</evidence>
<dbReference type="InterPro" id="IPR012910">
    <property type="entry name" value="Plug_dom"/>
</dbReference>
<dbReference type="Pfam" id="PF07715">
    <property type="entry name" value="Plug"/>
    <property type="match status" value="1"/>
</dbReference>
<evidence type="ECO:0000256" key="5">
    <source>
        <dbReference type="ARBA" id="ARBA00023077"/>
    </source>
</evidence>
<dbReference type="InterPro" id="IPR000531">
    <property type="entry name" value="Beta-barrel_TonB"/>
</dbReference>
<dbReference type="Proteomes" id="UP000286701">
    <property type="component" value="Unassembled WGS sequence"/>
</dbReference>
<dbReference type="OrthoDB" id="9764669at2"/>
<dbReference type="InterPro" id="IPR039426">
    <property type="entry name" value="TonB-dep_rcpt-like"/>
</dbReference>
<sequence>MLFFAVYFHSVHFLYAVGFTHNNMKKNYVIVAAGLGLAQLALHSTAARAQDTTRVLNDVVVTATRSPKKLREIGRVVTTISAQQIERSQGRSLPQLLNTIPGITFSGAQNAPGIGTSVFLRGASSGNTLILIDGFPANNAASIDGSYDLNAFPLDQIDHIEILKGSGSTLYGSDAVAGVINIITKHAQGQGLKGNLQFVGGSYGTFKESAGLNGRLNKTGIALNLSNSDSKGFAAATDASGTGNFKKDGFHQRSASVNVDQEITNKFALNGNLQISRDNGNLPYGAFKDDQNYDYKHTFVFGGIGAKIQLPKGLLNFNISQNTVHNNFINLPPDNGGTHSETINIGHITNAEAVLNYSLGNYFDITSGAGYKYSYTNQHSLYEVPDYNPGPSDTTAHNDIGSVYTSLFFKSGIFHMELGGRYNHHSAFGDKFTYTINPSVLLADQFKMFGTIASAFKAPSLYQLSSEYGNSALKPEYTRSYEAGFDWEVIKNTLSFTTSFYKRNAKDVIYFYTQPISPFKSFYKNGALQKDKGFETELKYHDKKLTASAWYAYVTGKLTDANVLQINNLYRRPKNTFGANISYQATADLSFGVNYKHTGNATDLTYDPKTFEPVVVVLKQYNLVDLHLQYSANKELSFFGDVYNVLDTKYVDWLGYNTRRANFMLGANYRFK</sequence>
<evidence type="ECO:0000256" key="7">
    <source>
        <dbReference type="ARBA" id="ARBA00023237"/>
    </source>
</evidence>
<dbReference type="GO" id="GO:0044718">
    <property type="term" value="P:siderophore transmembrane transport"/>
    <property type="evidence" value="ECO:0007669"/>
    <property type="project" value="TreeGrafter"/>
</dbReference>
<dbReference type="CDD" id="cd01347">
    <property type="entry name" value="ligand_gated_channel"/>
    <property type="match status" value="1"/>
</dbReference>